<evidence type="ECO:0000313" key="1">
    <source>
        <dbReference type="EMBL" id="ATG75366.1"/>
    </source>
</evidence>
<dbReference type="Proteomes" id="UP000217763">
    <property type="component" value="Chromosome"/>
</dbReference>
<keyword evidence="2" id="KW-1185">Reference proteome</keyword>
<sequence>MASLVDGLNNLSQGIFRKLAKLMLQPGVSNFVLYLSKPFIIGVLPVRMNDFIAQNATFSK</sequence>
<organism evidence="1 2">
    <name type="scientific">Zobellella denitrificans</name>
    <dbReference type="NCBI Taxonomy" id="347534"/>
    <lineage>
        <taxon>Bacteria</taxon>
        <taxon>Pseudomonadati</taxon>
        <taxon>Pseudomonadota</taxon>
        <taxon>Gammaproteobacteria</taxon>
        <taxon>Aeromonadales</taxon>
        <taxon>Aeromonadaceae</taxon>
        <taxon>Zobellella</taxon>
    </lineage>
</organism>
<protein>
    <submittedName>
        <fullName evidence="1">Uncharacterized protein</fullName>
    </submittedName>
</protein>
<dbReference type="AlphaFoldDB" id="A0A291HT09"/>
<reference evidence="2" key="1">
    <citation type="submission" date="2015-09" db="EMBL/GenBank/DDBJ databases">
        <authorList>
            <person name="Shao Z."/>
            <person name="Wang L."/>
        </authorList>
    </citation>
    <scope>NUCLEOTIDE SEQUENCE [LARGE SCALE GENOMIC DNA]</scope>
    <source>
        <strain evidence="2">F13-1</strain>
    </source>
</reference>
<name>A0A291HT09_9GAMM</name>
<accession>A0A291HT09</accession>
<dbReference type="KEGG" id="zdf:AN401_17155"/>
<evidence type="ECO:0000313" key="2">
    <source>
        <dbReference type="Proteomes" id="UP000217763"/>
    </source>
</evidence>
<gene>
    <name evidence="1" type="ORF">AN401_17155</name>
</gene>
<dbReference type="EMBL" id="CP012621">
    <property type="protein sequence ID" value="ATG75366.1"/>
    <property type="molecule type" value="Genomic_DNA"/>
</dbReference>
<proteinExistence type="predicted"/>